<feature type="signal peptide" evidence="2">
    <location>
        <begin position="1"/>
        <end position="30"/>
    </location>
</feature>
<dbReference type="EMBL" id="JABXWT010000023">
    <property type="protein sequence ID" value="NVO58345.1"/>
    <property type="molecule type" value="Genomic_DNA"/>
</dbReference>
<evidence type="ECO:0000313" key="3">
    <source>
        <dbReference type="EMBL" id="NVO58345.1"/>
    </source>
</evidence>
<dbReference type="InterPro" id="IPR007487">
    <property type="entry name" value="ABC_transpt-TYRBP-like"/>
</dbReference>
<gene>
    <name evidence="3" type="ORF">HW561_21395</name>
</gene>
<feature type="chain" id="PRO_5046876333" evidence="2">
    <location>
        <begin position="31"/>
        <end position="378"/>
    </location>
</feature>
<evidence type="ECO:0000256" key="2">
    <source>
        <dbReference type="SAM" id="SignalP"/>
    </source>
</evidence>
<dbReference type="CDD" id="cd06325">
    <property type="entry name" value="PBP1_ABC_unchar_transporter"/>
    <property type="match status" value="1"/>
</dbReference>
<dbReference type="Gene3D" id="3.40.50.2300">
    <property type="match status" value="2"/>
</dbReference>
<comment type="caution">
    <text evidence="3">The sequence shown here is derived from an EMBL/GenBank/DDBJ whole genome shotgun (WGS) entry which is preliminary data.</text>
</comment>
<feature type="region of interest" description="Disordered" evidence="1">
    <location>
        <begin position="218"/>
        <end position="249"/>
    </location>
</feature>
<evidence type="ECO:0000313" key="4">
    <source>
        <dbReference type="Proteomes" id="UP000630805"/>
    </source>
</evidence>
<keyword evidence="4" id="KW-1185">Reference proteome</keyword>
<dbReference type="PANTHER" id="PTHR35271:SF1">
    <property type="entry name" value="ABC TRANSPORTER, SUBSTRATE-BINDING LIPOPROTEIN"/>
    <property type="match status" value="1"/>
</dbReference>
<dbReference type="Proteomes" id="UP000630805">
    <property type="component" value="Unassembled WGS sequence"/>
</dbReference>
<evidence type="ECO:0000256" key="1">
    <source>
        <dbReference type="SAM" id="MobiDB-lite"/>
    </source>
</evidence>
<dbReference type="RefSeq" id="WP_176867388.1">
    <property type="nucleotide sequence ID" value="NZ_JABXWT010000023.1"/>
</dbReference>
<protein>
    <submittedName>
        <fullName evidence="3">ABC transporter substrate-binding protein</fullName>
    </submittedName>
</protein>
<dbReference type="Pfam" id="PF04392">
    <property type="entry name" value="ABC_sub_bind"/>
    <property type="match status" value="2"/>
</dbReference>
<sequence length="378" mass="41057">MLRLCDPRVAFARWCTLMLAMLCGAGSVQAQDQMPNLCERQHVDGAPHIVMVLWRGPTTVEQGVQAYFGNRDLTFNVTCLSANRDSSRFAQLVEQAKELEPDLLYTWGTSATLAAVGTYEEDAAAFPTSQTPVLFTMVSYPVQSKIVRDFDGSGRNMTGSSHTVPLVSQLKAMQAYRDVTRIGMIFNPREDNSVLNMRELGALTEEIGIELVAIPVPLKEGPTDSPGEPGTDVEAGSGEEEVAEGQPDPSALPELIARIAAQDVQFLYIGPDNFVGTNQETIIGEALSYGIPSFTGTELEILDGDALVGLVTPYYNLGLLNGSLIERILLDGEAPEAIPISTLARFTYIVRMNVALRIGVFPPLDILEFARILEGEAE</sequence>
<reference evidence="3 4" key="1">
    <citation type="submission" date="2020-06" db="EMBL/GenBank/DDBJ databases">
        <authorList>
            <person name="Cao W.R."/>
        </authorList>
    </citation>
    <scope>NUCLEOTIDE SEQUENCE [LARGE SCALE GENOMIC DNA]</scope>
    <source>
        <strain evidence="3 4">B1Z28</strain>
    </source>
</reference>
<proteinExistence type="predicted"/>
<keyword evidence="2" id="KW-0732">Signal</keyword>
<organism evidence="3 4">
    <name type="scientific">Ruegeria haliotis</name>
    <dbReference type="NCBI Taxonomy" id="2747601"/>
    <lineage>
        <taxon>Bacteria</taxon>
        <taxon>Pseudomonadati</taxon>
        <taxon>Pseudomonadota</taxon>
        <taxon>Alphaproteobacteria</taxon>
        <taxon>Rhodobacterales</taxon>
        <taxon>Roseobacteraceae</taxon>
        <taxon>Ruegeria</taxon>
    </lineage>
</organism>
<name>A0ABX2PVX5_9RHOB</name>
<accession>A0ABX2PVX5</accession>
<dbReference type="PANTHER" id="PTHR35271">
    <property type="entry name" value="ABC TRANSPORTER, SUBSTRATE-BINDING LIPOPROTEIN-RELATED"/>
    <property type="match status" value="1"/>
</dbReference>